<evidence type="ECO:0000313" key="1">
    <source>
        <dbReference type="EMBL" id="TEB09683.1"/>
    </source>
</evidence>
<proteinExistence type="predicted"/>
<accession>A0A4Y7RLE9</accession>
<comment type="caution">
    <text evidence="1">The sequence shown here is derived from an EMBL/GenBank/DDBJ whole genome shotgun (WGS) entry which is preliminary data.</text>
</comment>
<name>A0A4Y7RLE9_9FIRM</name>
<dbReference type="AlphaFoldDB" id="A0A4Y7RLE9"/>
<reference evidence="1 2" key="1">
    <citation type="journal article" date="2018" name="Environ. Microbiol.">
        <title>Novel energy conservation strategies and behaviour of Pelotomaculum schinkii driving syntrophic propionate catabolism.</title>
        <authorList>
            <person name="Hidalgo-Ahumada C.A.P."/>
            <person name="Nobu M.K."/>
            <person name="Narihiro T."/>
            <person name="Tamaki H."/>
            <person name="Liu W.T."/>
            <person name="Kamagata Y."/>
            <person name="Stams A.J.M."/>
            <person name="Imachi H."/>
            <person name="Sousa D.Z."/>
        </authorList>
    </citation>
    <scope>NUCLEOTIDE SEQUENCE [LARGE SCALE GENOMIC DNA]</scope>
    <source>
        <strain evidence="1 2">MGP</strain>
    </source>
</reference>
<keyword evidence="2" id="KW-1185">Reference proteome</keyword>
<evidence type="ECO:0000313" key="2">
    <source>
        <dbReference type="Proteomes" id="UP000297597"/>
    </source>
</evidence>
<gene>
    <name evidence="1" type="ORF">Pmgp_02929</name>
</gene>
<dbReference type="EMBL" id="QFFZ01000040">
    <property type="protein sequence ID" value="TEB09683.1"/>
    <property type="molecule type" value="Genomic_DNA"/>
</dbReference>
<protein>
    <submittedName>
        <fullName evidence="1">Uncharacterized protein</fullName>
    </submittedName>
</protein>
<sequence>MCPELVPFWCLPDHDKMIKIERIVPMYPLSKDQAKYEHLIFKQRAGQRVLELVGVAGQS</sequence>
<organism evidence="1 2">
    <name type="scientific">Pelotomaculum propionicicum</name>
    <dbReference type="NCBI Taxonomy" id="258475"/>
    <lineage>
        <taxon>Bacteria</taxon>
        <taxon>Bacillati</taxon>
        <taxon>Bacillota</taxon>
        <taxon>Clostridia</taxon>
        <taxon>Eubacteriales</taxon>
        <taxon>Desulfotomaculaceae</taxon>
        <taxon>Pelotomaculum</taxon>
    </lineage>
</organism>
<dbReference type="Proteomes" id="UP000297597">
    <property type="component" value="Unassembled WGS sequence"/>
</dbReference>